<comment type="caution">
    <text evidence="2">The sequence shown here is derived from an EMBL/GenBank/DDBJ whole genome shotgun (WGS) entry which is preliminary data.</text>
</comment>
<proteinExistence type="predicted"/>
<keyword evidence="3" id="KW-1185">Reference proteome</keyword>
<dbReference type="SUPFAM" id="SSF53098">
    <property type="entry name" value="Ribonuclease H-like"/>
    <property type="match status" value="1"/>
</dbReference>
<evidence type="ECO:0000259" key="1">
    <source>
        <dbReference type="PROSITE" id="PS50994"/>
    </source>
</evidence>
<dbReference type="PANTHER" id="PTHR37984">
    <property type="entry name" value="PROTEIN CBG26694"/>
    <property type="match status" value="1"/>
</dbReference>
<dbReference type="GO" id="GO:0003676">
    <property type="term" value="F:nucleic acid binding"/>
    <property type="evidence" value="ECO:0007669"/>
    <property type="project" value="InterPro"/>
</dbReference>
<organism evidence="2 3">
    <name type="scientific">Nosema granulosis</name>
    <dbReference type="NCBI Taxonomy" id="83296"/>
    <lineage>
        <taxon>Eukaryota</taxon>
        <taxon>Fungi</taxon>
        <taxon>Fungi incertae sedis</taxon>
        <taxon>Microsporidia</taxon>
        <taxon>Nosematidae</taxon>
        <taxon>Nosema</taxon>
    </lineage>
</organism>
<dbReference type="InterPro" id="IPR012337">
    <property type="entry name" value="RNaseH-like_sf"/>
</dbReference>
<dbReference type="PROSITE" id="PS50994">
    <property type="entry name" value="INTEGRASE"/>
    <property type="match status" value="1"/>
</dbReference>
<dbReference type="InterPro" id="IPR041588">
    <property type="entry name" value="Integrase_H2C2"/>
</dbReference>
<dbReference type="InterPro" id="IPR050951">
    <property type="entry name" value="Retrovirus_Pol_polyprotein"/>
</dbReference>
<dbReference type="Gene3D" id="3.30.420.10">
    <property type="entry name" value="Ribonuclease H-like superfamily/Ribonuclease H"/>
    <property type="match status" value="1"/>
</dbReference>
<dbReference type="PANTHER" id="PTHR37984:SF5">
    <property type="entry name" value="PROTEIN NYNRIN-LIKE"/>
    <property type="match status" value="1"/>
</dbReference>
<feature type="non-terminal residue" evidence="2">
    <location>
        <position position="339"/>
    </location>
</feature>
<dbReference type="Pfam" id="PF00665">
    <property type="entry name" value="rve"/>
    <property type="match status" value="1"/>
</dbReference>
<name>A0A9P6GUP0_9MICR</name>
<feature type="non-terminal residue" evidence="2">
    <location>
        <position position="1"/>
    </location>
</feature>
<protein>
    <submittedName>
        <fullName evidence="2">Transposon Ty4-H Gag-Pol polyprotein</fullName>
    </submittedName>
</protein>
<evidence type="ECO:0000313" key="2">
    <source>
        <dbReference type="EMBL" id="KAF9749472.1"/>
    </source>
</evidence>
<accession>A0A9P6GUP0</accession>
<dbReference type="InterPro" id="IPR001584">
    <property type="entry name" value="Integrase_cat-core"/>
</dbReference>
<dbReference type="EMBL" id="SBJO01001183">
    <property type="protein sequence ID" value="KAF9749472.1"/>
    <property type="molecule type" value="Genomic_DNA"/>
</dbReference>
<reference evidence="2 3" key="1">
    <citation type="journal article" date="2020" name="Genome Biol. Evol.">
        <title>Comparative genomics of strictly vertically transmitted, feminizing microsporidia endosymbionts of amphipod crustaceans.</title>
        <authorList>
            <person name="Cormier A."/>
            <person name="Chebbi M.A."/>
            <person name="Giraud I."/>
            <person name="Wattier R."/>
            <person name="Teixeira M."/>
            <person name="Gilbert C."/>
            <person name="Rigaud T."/>
            <person name="Cordaux R."/>
        </authorList>
    </citation>
    <scope>NUCLEOTIDE SEQUENCE [LARGE SCALE GENOMIC DNA]</scope>
    <source>
        <strain evidence="2 3">Ou3-Ou53</strain>
    </source>
</reference>
<gene>
    <name evidence="2" type="primary">TY4B-H</name>
    <name evidence="2" type="ORF">NGRA_3464</name>
</gene>
<dbReference type="OrthoDB" id="2194752at2759"/>
<dbReference type="GO" id="GO:0015074">
    <property type="term" value="P:DNA integration"/>
    <property type="evidence" value="ECO:0007669"/>
    <property type="project" value="InterPro"/>
</dbReference>
<dbReference type="AlphaFoldDB" id="A0A9P6GUP0"/>
<dbReference type="Proteomes" id="UP000740883">
    <property type="component" value="Unassembled WGS sequence"/>
</dbReference>
<feature type="domain" description="Integrase catalytic" evidence="1">
    <location>
        <begin position="118"/>
        <end position="270"/>
    </location>
</feature>
<dbReference type="InterPro" id="IPR036397">
    <property type="entry name" value="RNaseH_sf"/>
</dbReference>
<dbReference type="Gene3D" id="1.10.340.70">
    <property type="match status" value="1"/>
</dbReference>
<dbReference type="Pfam" id="PF17921">
    <property type="entry name" value="Integrase_H2C2"/>
    <property type="match status" value="1"/>
</dbReference>
<sequence length="339" mass="39399">DALSRLYENEATTKIVNRSHGDKVKSGKWTKHVIDKEGRKFWRFDSGKEVEIPDIGRRNELVEDAHVKTNHKGIEAVYYEMKDKFYWPGIKESIANKIKKCETCQINNRKTTGGCDFIATSRWMEKLALDIMFIENENLYVLVGIDYFTRLIGAVPIPDKRAETIIKCLEKWNEKGIKPEEIVTDNGREFVNDEMRKYTIKRRIKHNKVGVESHRSNGRVGRAIRTIRDGLIKNKNGTILERLDEVVKKYNNSYHNGIKCTPSEAYKDSTGKVSLENSGEGRYAKQFKRRFREEFKVGQRVRVAQRDNLGRKVKGVRGRFVRLGNVVDMFKGDSYLIRM</sequence>
<dbReference type="GO" id="GO:0005634">
    <property type="term" value="C:nucleus"/>
    <property type="evidence" value="ECO:0007669"/>
    <property type="project" value="UniProtKB-ARBA"/>
</dbReference>
<evidence type="ECO:0000313" key="3">
    <source>
        <dbReference type="Proteomes" id="UP000740883"/>
    </source>
</evidence>